<reference evidence="3" key="1">
    <citation type="journal article" date="2021" name="Mol. Ecol. Resour.">
        <title>Apolygus lucorum genome provides insights into omnivorousness and mesophyll feeding.</title>
        <authorList>
            <person name="Liu Y."/>
            <person name="Liu H."/>
            <person name="Wang H."/>
            <person name="Huang T."/>
            <person name="Liu B."/>
            <person name="Yang B."/>
            <person name="Yin L."/>
            <person name="Li B."/>
            <person name="Zhang Y."/>
            <person name="Zhang S."/>
            <person name="Jiang F."/>
            <person name="Zhang X."/>
            <person name="Ren Y."/>
            <person name="Wang B."/>
            <person name="Wang S."/>
            <person name="Lu Y."/>
            <person name="Wu K."/>
            <person name="Fan W."/>
            <person name="Wang G."/>
        </authorList>
    </citation>
    <scope>NUCLEOTIDE SEQUENCE</scope>
    <source>
        <strain evidence="3">12Hb</strain>
    </source>
</reference>
<feature type="domain" description="Myb/SANT-like DNA-binding" evidence="2">
    <location>
        <begin position="45"/>
        <end position="125"/>
    </location>
</feature>
<comment type="caution">
    <text evidence="3">The sequence shown here is derived from an EMBL/GenBank/DDBJ whole genome shotgun (WGS) entry which is preliminary data.</text>
</comment>
<evidence type="ECO:0000259" key="2">
    <source>
        <dbReference type="Pfam" id="PF13837"/>
    </source>
</evidence>
<dbReference type="InterPro" id="IPR044822">
    <property type="entry name" value="Myb_DNA-bind_4"/>
</dbReference>
<accession>A0A8S9XZ46</accession>
<dbReference type="OrthoDB" id="6620120at2759"/>
<gene>
    <name evidence="3" type="ORF">GE061_009060</name>
</gene>
<name>A0A8S9XZ46_APOLU</name>
<evidence type="ECO:0000256" key="1">
    <source>
        <dbReference type="SAM" id="MobiDB-lite"/>
    </source>
</evidence>
<dbReference type="Pfam" id="PF13837">
    <property type="entry name" value="Myb_DNA-bind_4"/>
    <property type="match status" value="1"/>
</dbReference>
<dbReference type="Proteomes" id="UP000466442">
    <property type="component" value="Unassembled WGS sequence"/>
</dbReference>
<feature type="compositionally biased region" description="Polar residues" evidence="1">
    <location>
        <begin position="190"/>
        <end position="206"/>
    </location>
</feature>
<sequence>MNDDKFEMEEFLQLPGCSVEYLIDGDDVVDQSDNIERIDLQSGFSWSDGITRKLLELYKLNHKKVGHCITSFKKLYELLCNMLNSQFGLNLKPSQVEHKMRNLIKAYKALVDNNNKTGRGKKYFKFESELTEIFAKCKKIHPEILLTESREIRSEPIKELDTVRKRPASCSEWENTPKTFKTTDEERSLKTNSETPSTISRKASRNSDSSKMALLLALREDKKKFHEKQLSILQQDADERKQIRLLMAERNSLLKTLVESLKPVNKE</sequence>
<evidence type="ECO:0000313" key="4">
    <source>
        <dbReference type="Proteomes" id="UP000466442"/>
    </source>
</evidence>
<protein>
    <recommendedName>
        <fullName evidence="2">Myb/SANT-like DNA-binding domain-containing protein</fullName>
    </recommendedName>
</protein>
<dbReference type="AlphaFoldDB" id="A0A8S9XZ46"/>
<keyword evidence="4" id="KW-1185">Reference proteome</keyword>
<dbReference type="EMBL" id="WIXP02000002">
    <property type="protein sequence ID" value="KAF6214320.1"/>
    <property type="molecule type" value="Genomic_DNA"/>
</dbReference>
<feature type="region of interest" description="Disordered" evidence="1">
    <location>
        <begin position="173"/>
        <end position="206"/>
    </location>
</feature>
<evidence type="ECO:0000313" key="3">
    <source>
        <dbReference type="EMBL" id="KAF6214320.1"/>
    </source>
</evidence>
<proteinExistence type="predicted"/>
<organism evidence="3 4">
    <name type="scientific">Apolygus lucorum</name>
    <name type="common">Small green plant bug</name>
    <name type="synonym">Lygocoris lucorum</name>
    <dbReference type="NCBI Taxonomy" id="248454"/>
    <lineage>
        <taxon>Eukaryota</taxon>
        <taxon>Metazoa</taxon>
        <taxon>Ecdysozoa</taxon>
        <taxon>Arthropoda</taxon>
        <taxon>Hexapoda</taxon>
        <taxon>Insecta</taxon>
        <taxon>Pterygota</taxon>
        <taxon>Neoptera</taxon>
        <taxon>Paraneoptera</taxon>
        <taxon>Hemiptera</taxon>
        <taxon>Heteroptera</taxon>
        <taxon>Panheteroptera</taxon>
        <taxon>Cimicomorpha</taxon>
        <taxon>Miridae</taxon>
        <taxon>Mirini</taxon>
        <taxon>Apolygus</taxon>
    </lineage>
</organism>